<feature type="compositionally biased region" description="Polar residues" evidence="1">
    <location>
        <begin position="13"/>
        <end position="37"/>
    </location>
</feature>
<dbReference type="InterPro" id="IPR052895">
    <property type="entry name" value="HetReg/Transcr_Mod"/>
</dbReference>
<organism evidence="4">
    <name type="scientific">Leptosphaeria maculans (strain JN3 / isolate v23.1.3 / race Av1-4-5-6-7-8)</name>
    <name type="common">Blackleg fungus</name>
    <name type="synonym">Phoma lingam</name>
    <dbReference type="NCBI Taxonomy" id="985895"/>
    <lineage>
        <taxon>Eukaryota</taxon>
        <taxon>Fungi</taxon>
        <taxon>Dikarya</taxon>
        <taxon>Ascomycota</taxon>
        <taxon>Pezizomycotina</taxon>
        <taxon>Dothideomycetes</taxon>
        <taxon>Pleosporomycetidae</taxon>
        <taxon>Pleosporales</taxon>
        <taxon>Pleosporineae</taxon>
        <taxon>Leptosphaeriaceae</taxon>
        <taxon>Plenodomus</taxon>
        <taxon>Plenodomus lingam/Leptosphaeria maculans species complex</taxon>
    </lineage>
</organism>
<feature type="domain" description="Heterokaryon incompatibility" evidence="2">
    <location>
        <begin position="103"/>
        <end position="261"/>
    </location>
</feature>
<feature type="compositionally biased region" description="Polar residues" evidence="1">
    <location>
        <begin position="500"/>
        <end position="510"/>
    </location>
</feature>
<feature type="compositionally biased region" description="Low complexity" evidence="1">
    <location>
        <begin position="488"/>
        <end position="499"/>
    </location>
</feature>
<feature type="region of interest" description="Disordered" evidence="1">
    <location>
        <begin position="13"/>
        <end position="40"/>
    </location>
</feature>
<dbReference type="Pfam" id="PF06985">
    <property type="entry name" value="HET"/>
    <property type="match status" value="1"/>
</dbReference>
<dbReference type="PANTHER" id="PTHR24148:SF73">
    <property type="entry name" value="HET DOMAIN PROTEIN (AFU_ORTHOLOGUE AFUA_8G01020)"/>
    <property type="match status" value="1"/>
</dbReference>
<dbReference type="InterPro" id="IPR010730">
    <property type="entry name" value="HET"/>
</dbReference>
<dbReference type="OrthoDB" id="3787541at2759"/>
<protein>
    <recommendedName>
        <fullName evidence="2">Heterokaryon incompatibility domain-containing protein</fullName>
    </recommendedName>
</protein>
<reference evidence="4" key="1">
    <citation type="journal article" date="2011" name="Nat. Commun.">
        <title>Effector diversification within compartments of the Leptosphaeria maculans genome affected by Repeat-Induced Point mutations.</title>
        <authorList>
            <person name="Rouxel T."/>
            <person name="Grandaubert J."/>
            <person name="Hane J.K."/>
            <person name="Hoede C."/>
            <person name="van de Wouw A.P."/>
            <person name="Couloux A."/>
            <person name="Dominguez V."/>
            <person name="Anthouard V."/>
            <person name="Bally P."/>
            <person name="Bourras S."/>
            <person name="Cozijnsen A.J."/>
            <person name="Ciuffetti L.M."/>
            <person name="Degrave A."/>
            <person name="Dilmaghani A."/>
            <person name="Duret L."/>
            <person name="Fudal I."/>
            <person name="Goodwin S.B."/>
            <person name="Gout L."/>
            <person name="Glaser N."/>
            <person name="Linglin J."/>
            <person name="Kema G.H.J."/>
            <person name="Lapalu N."/>
            <person name="Lawrence C.B."/>
            <person name="May K."/>
            <person name="Meyer M."/>
            <person name="Ollivier B."/>
            <person name="Poulain J."/>
            <person name="Schoch C.L."/>
            <person name="Simon A."/>
            <person name="Spatafora J.W."/>
            <person name="Stachowiak A."/>
            <person name="Turgeon B.G."/>
            <person name="Tyler B.M."/>
            <person name="Vincent D."/>
            <person name="Weissenbach J."/>
            <person name="Amselem J."/>
            <person name="Quesneville H."/>
            <person name="Oliver R.P."/>
            <person name="Wincker P."/>
            <person name="Balesdent M.-H."/>
            <person name="Howlett B.J."/>
        </authorList>
    </citation>
    <scope>NUCLEOTIDE SEQUENCE [LARGE SCALE GENOMIC DNA]</scope>
    <source>
        <strain evidence="4">JN3 / isolate v23.1.3 / race Av1-4-5-6-7-8</strain>
    </source>
</reference>
<feature type="compositionally biased region" description="Pro residues" evidence="1">
    <location>
        <begin position="544"/>
        <end position="561"/>
    </location>
</feature>
<dbReference type="RefSeq" id="XP_003839967.1">
    <property type="nucleotide sequence ID" value="XM_003839919.1"/>
</dbReference>
<dbReference type="PANTHER" id="PTHR24148">
    <property type="entry name" value="ANKYRIN REPEAT DOMAIN-CONTAINING PROTEIN 39 HOMOLOG-RELATED"/>
    <property type="match status" value="1"/>
</dbReference>
<dbReference type="eggNOG" id="ENOG502RS2W">
    <property type="taxonomic scope" value="Eukaryota"/>
</dbReference>
<accession>E4ZYG2</accession>
<feature type="region of interest" description="Disordered" evidence="1">
    <location>
        <begin position="478"/>
        <end position="621"/>
    </location>
</feature>
<dbReference type="Proteomes" id="UP000002668">
    <property type="component" value="Genome"/>
</dbReference>
<gene>
    <name evidence="3" type="ORF">LEMA_P107530.1</name>
</gene>
<dbReference type="HOGENOM" id="CLU_434792_0_0_1"/>
<dbReference type="InParanoid" id="E4ZYG2"/>
<proteinExistence type="predicted"/>
<sequence>MFERVFNYFHTRSSNQSLEDSGTSSSTAHENETTAPSQLPAITKGNYTAVYSQDTATKGWQYPALKDPDNQIRLIRVLPHDGENGVRCTVMVFNRESPPEDGYRALSYAWSDCGTRQILVDASVSQVQSNLYDFLHHVSLQQVHAPHQWAGYWWVDALCINQVHRDDNPEKIAQLSQMKEIYAGARETVVWLGIGSPSLHHSMRLIKNSSTQHRAARFRTPNEWDEDEDQNEDVQDVVELELAIRHLLQEPYWARTWILQEIAVSKQNRLVCGQEEIYFLELAVMATLTRAHFRKIDCARIMDYNIKNAVAMDLASVIYQARENWSSRGQDYIYALLGLVSAGVGQDLQPEISTSGCNVISLAIRAILADLQKSDVAAWEHCHALANTAVHSPLDTSFETEQQRSNCLGAHCNPETQCCPQNCSRGATKHCDALTICRKIADEICRHRTVETSYDFTPIVPDTAQSRNLLSWLFNNQPDKASGRYTHAQSAQGRQRSSSYNVSTPQLSHSRQTHYRESSSTTETPPTPYSPPTSSSPLNQPHQTTPPIPLNPPSPSSPPSSPHSLYRNHGPIASARSSHHRRHLPHHQRHPNTSEIHIHRRPNPRGHAPSPDDCIGKPRQRARVEIAFH</sequence>
<dbReference type="EMBL" id="FP929129">
    <property type="protein sequence ID" value="CBX96488.1"/>
    <property type="molecule type" value="Genomic_DNA"/>
</dbReference>
<feature type="compositionally biased region" description="Basic residues" evidence="1">
    <location>
        <begin position="577"/>
        <end position="590"/>
    </location>
</feature>
<dbReference type="STRING" id="985895.E4ZYG2"/>
<evidence type="ECO:0000313" key="4">
    <source>
        <dbReference type="Proteomes" id="UP000002668"/>
    </source>
</evidence>
<dbReference type="AlphaFoldDB" id="E4ZYG2"/>
<evidence type="ECO:0000313" key="3">
    <source>
        <dbReference type="EMBL" id="CBX96488.1"/>
    </source>
</evidence>
<dbReference type="VEuPathDB" id="FungiDB:LEMA_P107530.1"/>
<name>E4ZYG2_LEPMJ</name>
<evidence type="ECO:0000259" key="2">
    <source>
        <dbReference type="Pfam" id="PF06985"/>
    </source>
</evidence>
<keyword evidence="4" id="KW-1185">Reference proteome</keyword>
<evidence type="ECO:0000256" key="1">
    <source>
        <dbReference type="SAM" id="MobiDB-lite"/>
    </source>
</evidence>
<dbReference type="GeneID" id="13289995"/>